<dbReference type="Gramene" id="TVU09222">
    <property type="protein sequence ID" value="TVU09222"/>
    <property type="gene ID" value="EJB05_42672"/>
</dbReference>
<proteinExistence type="inferred from homology"/>
<evidence type="ECO:0000256" key="1">
    <source>
        <dbReference type="ARBA" id="ARBA00004141"/>
    </source>
</evidence>
<feature type="transmembrane region" description="Helical" evidence="6">
    <location>
        <begin position="97"/>
        <end position="123"/>
    </location>
</feature>
<dbReference type="AlphaFoldDB" id="A0A5J9TD69"/>
<dbReference type="PANTHER" id="PTHR14255">
    <property type="entry name" value="CEREBLON"/>
    <property type="match status" value="1"/>
</dbReference>
<gene>
    <name evidence="7" type="ORF">EJB05_42672</name>
</gene>
<dbReference type="Proteomes" id="UP000324897">
    <property type="component" value="Chromosome 3"/>
</dbReference>
<feature type="non-terminal residue" evidence="7">
    <location>
        <position position="1"/>
    </location>
</feature>
<evidence type="ECO:0008006" key="9">
    <source>
        <dbReference type="Google" id="ProtNLM"/>
    </source>
</evidence>
<dbReference type="GO" id="GO:0031464">
    <property type="term" value="C:Cul4A-RING E3 ubiquitin ligase complex"/>
    <property type="evidence" value="ECO:0007669"/>
    <property type="project" value="TreeGrafter"/>
</dbReference>
<feature type="transmembrane region" description="Helical" evidence="6">
    <location>
        <begin position="56"/>
        <end position="77"/>
    </location>
</feature>
<dbReference type="PANTHER" id="PTHR14255:SF37">
    <property type="entry name" value="SULFITE EXPORTER TAUE_SAFE FAMILY PROTEIN"/>
    <property type="match status" value="1"/>
</dbReference>
<evidence type="ECO:0000256" key="6">
    <source>
        <dbReference type="SAM" id="Phobius"/>
    </source>
</evidence>
<sequence>YFTNHNHNDFKLETVRTFQTSIMKNVYWKEFSLLVFVWTAFLALQITKNRTASCSTLYWVLNFLQIPVAVGVSMYKVYGLISEKRVLSSKGSQPLQLYVYCLFGIIAGLVGGLLGLGGAYVMAPLFIELGIPPQVASATATFAMMFSSSLSVVEYYLLHRFPVPYAAYFTTVAFIAPLVSQHVARRLINWLGRVSLIIFTLASMIFISALSLGGVGISNIIHNMDRKKTMGFENLCTYGV</sequence>
<feature type="transmembrane region" description="Helical" evidence="6">
    <location>
        <begin position="135"/>
        <end position="158"/>
    </location>
</feature>
<evidence type="ECO:0000313" key="8">
    <source>
        <dbReference type="Proteomes" id="UP000324897"/>
    </source>
</evidence>
<keyword evidence="5 6" id="KW-0472">Membrane</keyword>
<feature type="transmembrane region" description="Helical" evidence="6">
    <location>
        <begin position="26"/>
        <end position="44"/>
    </location>
</feature>
<comment type="subcellular location">
    <subcellularLocation>
        <location evidence="1">Membrane</location>
        <topology evidence="1">Multi-pass membrane protein</topology>
    </subcellularLocation>
</comment>
<keyword evidence="8" id="KW-1185">Reference proteome</keyword>
<organism evidence="7 8">
    <name type="scientific">Eragrostis curvula</name>
    <name type="common">weeping love grass</name>
    <dbReference type="NCBI Taxonomy" id="38414"/>
    <lineage>
        <taxon>Eukaryota</taxon>
        <taxon>Viridiplantae</taxon>
        <taxon>Streptophyta</taxon>
        <taxon>Embryophyta</taxon>
        <taxon>Tracheophyta</taxon>
        <taxon>Spermatophyta</taxon>
        <taxon>Magnoliopsida</taxon>
        <taxon>Liliopsida</taxon>
        <taxon>Poales</taxon>
        <taxon>Poaceae</taxon>
        <taxon>PACMAD clade</taxon>
        <taxon>Chloridoideae</taxon>
        <taxon>Eragrostideae</taxon>
        <taxon>Eragrostidinae</taxon>
        <taxon>Eragrostis</taxon>
    </lineage>
</organism>
<comment type="caution">
    <text evidence="7">The sequence shown here is derived from an EMBL/GenBank/DDBJ whole genome shotgun (WGS) entry which is preliminary data.</text>
</comment>
<dbReference type="GO" id="GO:0016567">
    <property type="term" value="P:protein ubiquitination"/>
    <property type="evidence" value="ECO:0007669"/>
    <property type="project" value="TreeGrafter"/>
</dbReference>
<dbReference type="EMBL" id="RWGY01000039">
    <property type="protein sequence ID" value="TVU09222.1"/>
    <property type="molecule type" value="Genomic_DNA"/>
</dbReference>
<evidence type="ECO:0000256" key="4">
    <source>
        <dbReference type="ARBA" id="ARBA00022989"/>
    </source>
</evidence>
<dbReference type="InterPro" id="IPR002781">
    <property type="entry name" value="TM_pro_TauE-like"/>
</dbReference>
<accession>A0A5J9TD69</accession>
<keyword evidence="4 6" id="KW-1133">Transmembrane helix</keyword>
<evidence type="ECO:0000256" key="5">
    <source>
        <dbReference type="ARBA" id="ARBA00023136"/>
    </source>
</evidence>
<reference evidence="7 8" key="1">
    <citation type="journal article" date="2019" name="Sci. Rep.">
        <title>A high-quality genome of Eragrostis curvula grass provides insights into Poaceae evolution and supports new strategies to enhance forage quality.</title>
        <authorList>
            <person name="Carballo J."/>
            <person name="Santos B.A.C.M."/>
            <person name="Zappacosta D."/>
            <person name="Garbus I."/>
            <person name="Selva J.P."/>
            <person name="Gallo C.A."/>
            <person name="Diaz A."/>
            <person name="Albertini E."/>
            <person name="Caccamo M."/>
            <person name="Echenique V."/>
        </authorList>
    </citation>
    <scope>NUCLEOTIDE SEQUENCE [LARGE SCALE GENOMIC DNA]</scope>
    <source>
        <strain evidence="8">cv. Victoria</strain>
        <tissue evidence="7">Leaf</tissue>
    </source>
</reference>
<keyword evidence="3 6" id="KW-0812">Transmembrane</keyword>
<comment type="similarity">
    <text evidence="2">Belongs to the 4-toluene sulfonate uptake permease (TSUP) (TC 2.A.102) family.</text>
</comment>
<dbReference type="GO" id="GO:0016020">
    <property type="term" value="C:membrane"/>
    <property type="evidence" value="ECO:0007669"/>
    <property type="project" value="UniProtKB-SubCell"/>
</dbReference>
<feature type="transmembrane region" description="Helical" evidence="6">
    <location>
        <begin position="165"/>
        <end position="184"/>
    </location>
</feature>
<name>A0A5J9TD69_9POAL</name>
<evidence type="ECO:0000256" key="2">
    <source>
        <dbReference type="ARBA" id="ARBA00009142"/>
    </source>
</evidence>
<evidence type="ECO:0000256" key="3">
    <source>
        <dbReference type="ARBA" id="ARBA00022692"/>
    </source>
</evidence>
<protein>
    <recommendedName>
        <fullName evidence="9">Sulfite exporter TauE/SafE family protein</fullName>
    </recommendedName>
</protein>
<evidence type="ECO:0000313" key="7">
    <source>
        <dbReference type="EMBL" id="TVU09222.1"/>
    </source>
</evidence>
<dbReference type="Pfam" id="PF01925">
    <property type="entry name" value="TauE"/>
    <property type="match status" value="1"/>
</dbReference>
<feature type="transmembrane region" description="Helical" evidence="6">
    <location>
        <begin position="196"/>
        <end position="221"/>
    </location>
</feature>
<dbReference type="OrthoDB" id="908760at2759"/>